<evidence type="ECO:0000256" key="1">
    <source>
        <dbReference type="ARBA" id="ARBA00022737"/>
    </source>
</evidence>
<dbReference type="InterPro" id="IPR050708">
    <property type="entry name" value="T6SS_VgrG/RHS"/>
</dbReference>
<dbReference type="NCBIfam" id="TIGR03696">
    <property type="entry name" value="Rhs_assc_core"/>
    <property type="match status" value="1"/>
</dbReference>
<evidence type="ECO:0000313" key="4">
    <source>
        <dbReference type="Proteomes" id="UP000663281"/>
    </source>
</evidence>
<organism evidence="3 4">
    <name type="scientific">Shewanella cyperi</name>
    <dbReference type="NCBI Taxonomy" id="2814292"/>
    <lineage>
        <taxon>Bacteria</taxon>
        <taxon>Pseudomonadati</taxon>
        <taxon>Pseudomonadota</taxon>
        <taxon>Gammaproteobacteria</taxon>
        <taxon>Alteromonadales</taxon>
        <taxon>Shewanellaceae</taxon>
        <taxon>Shewanella</taxon>
    </lineage>
</organism>
<dbReference type="EMBL" id="CP071504">
    <property type="protein sequence ID" value="QSX28778.1"/>
    <property type="molecule type" value="Genomic_DNA"/>
</dbReference>
<dbReference type="InterPro" id="IPR056823">
    <property type="entry name" value="TEN-like_YD-shell"/>
</dbReference>
<evidence type="ECO:0000259" key="2">
    <source>
        <dbReference type="Pfam" id="PF25023"/>
    </source>
</evidence>
<dbReference type="Pfam" id="PF25023">
    <property type="entry name" value="TEN_YD-shell"/>
    <property type="match status" value="1"/>
</dbReference>
<accession>A0A974XK77</accession>
<feature type="domain" description="Teneurin-like YD-shell" evidence="2">
    <location>
        <begin position="34"/>
        <end position="125"/>
    </location>
</feature>
<dbReference type="PANTHER" id="PTHR32305">
    <property type="match status" value="1"/>
</dbReference>
<proteinExistence type="predicted"/>
<dbReference type="InterPro" id="IPR022385">
    <property type="entry name" value="Rhs_assc_core"/>
</dbReference>
<reference evidence="3 4" key="1">
    <citation type="submission" date="2021-03" db="EMBL/GenBank/DDBJ databases">
        <title>Novel species identification of genus Shewanella.</title>
        <authorList>
            <person name="Liu G."/>
            <person name="Zhang Q."/>
        </authorList>
    </citation>
    <scope>NUCLEOTIDE SEQUENCE [LARGE SCALE GENOMIC DNA]</scope>
    <source>
        <strain evidence="3 4">FJAT-53726</strain>
    </source>
</reference>
<keyword evidence="4" id="KW-1185">Reference proteome</keyword>
<keyword evidence="1" id="KW-0677">Repeat</keyword>
<dbReference type="RefSeq" id="WP_207324136.1">
    <property type="nucleotide sequence ID" value="NZ_CP071504.1"/>
</dbReference>
<dbReference type="KEGG" id="scyp:JYB88_10875"/>
<dbReference type="Proteomes" id="UP000663281">
    <property type="component" value="Chromosome"/>
</dbReference>
<dbReference type="AlphaFoldDB" id="A0A974XK77"/>
<sequence>MAEYYSSGSLLRRYVHGLGSDDPLVWYEGTGTGNSRYLLADEKGSIITETSGSGSVLAQHSYGPYGEPQNSSSSRFRYTGQILIPGTELYYYKARVYNPKLGRFMQTDPIGYEDGMNWYAYVGNDPINGVDPSGEFAFLIPAVGALIGGYTAYNQARDMGLSKPEAVIAGGFGALIGAVSGGTTGTAASIGVKVAAQQAAKQTGTKVAAKMLGSTISGGVAGATTQVVADASGDISQGNPVKIDTNKVILKGIEGAGTGLVAGIPAAVANPSVATDIAGAAIATVLEEQKKK</sequence>
<protein>
    <submittedName>
        <fullName evidence="3">RHS repeat-associated core domain-containing protein</fullName>
    </submittedName>
</protein>
<dbReference type="Gene3D" id="2.180.10.10">
    <property type="entry name" value="RHS repeat-associated core"/>
    <property type="match status" value="1"/>
</dbReference>
<evidence type="ECO:0000313" key="3">
    <source>
        <dbReference type="EMBL" id="QSX28778.1"/>
    </source>
</evidence>
<gene>
    <name evidence="3" type="ORF">JYB88_10875</name>
</gene>
<dbReference type="PANTHER" id="PTHR32305:SF15">
    <property type="entry name" value="PROTEIN RHSA-RELATED"/>
    <property type="match status" value="1"/>
</dbReference>
<name>A0A974XK77_9GAMM</name>